<evidence type="ECO:0000259" key="3">
    <source>
        <dbReference type="Pfam" id="PF02894"/>
    </source>
</evidence>
<dbReference type="GO" id="GO:0000166">
    <property type="term" value="F:nucleotide binding"/>
    <property type="evidence" value="ECO:0007669"/>
    <property type="project" value="InterPro"/>
</dbReference>
<comment type="similarity">
    <text evidence="1">Belongs to the Gfo/Idh/MocA family.</text>
</comment>
<gene>
    <name evidence="4" type="ORF">E6C55_22405</name>
</gene>
<dbReference type="Gene3D" id="3.40.50.720">
    <property type="entry name" value="NAD(P)-binding Rossmann-like Domain"/>
    <property type="match status" value="1"/>
</dbReference>
<dbReference type="EMBL" id="SSOB01000033">
    <property type="protein sequence ID" value="THF75223.1"/>
    <property type="molecule type" value="Genomic_DNA"/>
</dbReference>
<reference evidence="4 5" key="1">
    <citation type="submission" date="2019-04" db="EMBL/GenBank/DDBJ databases">
        <title>Cohnella sp. nov. isolated from preserved vegetables.</title>
        <authorList>
            <person name="Lin S.-Y."/>
            <person name="Hung M.-H."/>
            <person name="Young C.-C."/>
        </authorList>
    </citation>
    <scope>NUCLEOTIDE SEQUENCE [LARGE SCALE GENOMIC DNA]</scope>
    <source>
        <strain evidence="4 5">CC-MHH1044</strain>
    </source>
</reference>
<organism evidence="4 5">
    <name type="scientific">Cohnella fermenti</name>
    <dbReference type="NCBI Taxonomy" id="2565925"/>
    <lineage>
        <taxon>Bacteria</taxon>
        <taxon>Bacillati</taxon>
        <taxon>Bacillota</taxon>
        <taxon>Bacilli</taxon>
        <taxon>Bacillales</taxon>
        <taxon>Paenibacillaceae</taxon>
        <taxon>Cohnella</taxon>
    </lineage>
</organism>
<dbReference type="AlphaFoldDB" id="A0A4S4BLX8"/>
<dbReference type="InterPro" id="IPR052515">
    <property type="entry name" value="Gfo/Idh/MocA_Oxidoreductase"/>
</dbReference>
<dbReference type="OrthoDB" id="9815825at2"/>
<evidence type="ECO:0000313" key="4">
    <source>
        <dbReference type="EMBL" id="THF75223.1"/>
    </source>
</evidence>
<dbReference type="InterPro" id="IPR000683">
    <property type="entry name" value="Gfo/Idh/MocA-like_OxRdtase_N"/>
</dbReference>
<evidence type="ECO:0000256" key="1">
    <source>
        <dbReference type="ARBA" id="ARBA00010928"/>
    </source>
</evidence>
<dbReference type="Pfam" id="PF02894">
    <property type="entry name" value="GFO_IDH_MocA_C"/>
    <property type="match status" value="1"/>
</dbReference>
<evidence type="ECO:0000313" key="5">
    <source>
        <dbReference type="Proteomes" id="UP000310636"/>
    </source>
</evidence>
<dbReference type="Proteomes" id="UP000310636">
    <property type="component" value="Unassembled WGS sequence"/>
</dbReference>
<comment type="caution">
    <text evidence="4">The sequence shown here is derived from an EMBL/GenBank/DDBJ whole genome shotgun (WGS) entry which is preliminary data.</text>
</comment>
<dbReference type="InterPro" id="IPR036291">
    <property type="entry name" value="NAD(P)-bd_dom_sf"/>
</dbReference>
<protein>
    <submittedName>
        <fullName evidence="4">Gfo/Idh/MocA family oxidoreductase</fullName>
    </submittedName>
</protein>
<dbReference type="PANTHER" id="PTHR43249:SF1">
    <property type="entry name" value="D-GLUCOSIDE 3-DEHYDROGENASE"/>
    <property type="match status" value="1"/>
</dbReference>
<evidence type="ECO:0000259" key="2">
    <source>
        <dbReference type="Pfam" id="PF01408"/>
    </source>
</evidence>
<feature type="domain" description="Gfo/Idh/MocA-like oxidoreductase C-terminal" evidence="3">
    <location>
        <begin position="144"/>
        <end position="364"/>
    </location>
</feature>
<proteinExistence type="inferred from homology"/>
<dbReference type="PANTHER" id="PTHR43249">
    <property type="entry name" value="UDP-N-ACETYL-2-AMINO-2-DEOXY-D-GLUCURONATE OXIDASE"/>
    <property type="match status" value="1"/>
</dbReference>
<dbReference type="SUPFAM" id="SSF51735">
    <property type="entry name" value="NAD(P)-binding Rossmann-fold domains"/>
    <property type="match status" value="1"/>
</dbReference>
<name>A0A4S4BLX8_9BACL</name>
<dbReference type="SUPFAM" id="SSF55347">
    <property type="entry name" value="Glyceraldehyde-3-phosphate dehydrogenase-like, C-terminal domain"/>
    <property type="match status" value="1"/>
</dbReference>
<dbReference type="Gene3D" id="3.30.360.10">
    <property type="entry name" value="Dihydrodipicolinate Reductase, domain 2"/>
    <property type="match status" value="1"/>
</dbReference>
<dbReference type="Pfam" id="PF01408">
    <property type="entry name" value="GFO_IDH_MocA"/>
    <property type="match status" value="1"/>
</dbReference>
<accession>A0A4S4BLX8</accession>
<dbReference type="RefSeq" id="WP_136372055.1">
    <property type="nucleotide sequence ID" value="NZ_SSOB01000033.1"/>
</dbReference>
<feature type="domain" description="Gfo/Idh/MocA-like oxidoreductase N-terminal" evidence="2">
    <location>
        <begin position="4"/>
        <end position="127"/>
    </location>
</feature>
<dbReference type="InterPro" id="IPR004104">
    <property type="entry name" value="Gfo/Idh/MocA-like_OxRdtase_C"/>
</dbReference>
<sequence length="364" mass="39614">MAKLRAGIIGCGGIAQQKHMGALATVADKVEIVAFCDIIEERAAALASKHGAEGAKVYVDYRNLLEDQSIDVVYVLTPNVSHAQITIDALEAGKHVMCEKPMAINSAEARQMVEAAERTGKKLTIGYQNRFRKDSQTLFAACHNGDLGDIYFAKAHAVRRRAVPTWGVFQDKEKQGGGPLIDIGTHALDLALWTMNNYKPKQVSGTVFHKLKDKFEGNQFGPWDPATFNVEDSAFGFIKMENGATIYLEAAWALNMINTKEAQLTLCGTEAGAEMLGNAYTGSGYVAFNSVQLGQQVQTEPSKAGEIAYFQRAGTDPGALEAKQWIEAILEDKEPLVKPEQALVVTQILEAIYLSAETGKTIEL</sequence>
<keyword evidence="5" id="KW-1185">Reference proteome</keyword>